<reference evidence="9 10" key="1">
    <citation type="submission" date="2011-09" db="EMBL/GenBank/DDBJ databases">
        <title>The permanent draft genome of Caldithrix abyssi DSM 13497.</title>
        <authorList>
            <consortium name="US DOE Joint Genome Institute (JGI-PGF)"/>
            <person name="Lucas S."/>
            <person name="Han J."/>
            <person name="Lapidus A."/>
            <person name="Bruce D."/>
            <person name="Goodwin L."/>
            <person name="Pitluck S."/>
            <person name="Peters L."/>
            <person name="Kyrpides N."/>
            <person name="Mavromatis K."/>
            <person name="Ivanova N."/>
            <person name="Mikhailova N."/>
            <person name="Chertkov O."/>
            <person name="Detter J.C."/>
            <person name="Tapia R."/>
            <person name="Han C."/>
            <person name="Land M."/>
            <person name="Hauser L."/>
            <person name="Markowitz V."/>
            <person name="Cheng J.-F."/>
            <person name="Hugenholtz P."/>
            <person name="Woyke T."/>
            <person name="Wu D."/>
            <person name="Spring S."/>
            <person name="Brambilla E."/>
            <person name="Klenk H.-P."/>
            <person name="Eisen J.A."/>
        </authorList>
    </citation>
    <scope>NUCLEOTIDE SEQUENCE [LARGE SCALE GENOMIC DNA]</scope>
    <source>
        <strain evidence="9 10">DSM 13497</strain>
    </source>
</reference>
<feature type="signal peptide" evidence="5">
    <location>
        <begin position="1"/>
        <end position="20"/>
    </location>
</feature>
<evidence type="ECO:0000313" key="11">
    <source>
        <dbReference type="Proteomes" id="UP000183868"/>
    </source>
</evidence>
<dbReference type="HOGENOM" id="CLU_343128_0_0_0"/>
<dbReference type="OrthoDB" id="9768039at2"/>
<dbReference type="InterPro" id="IPR029070">
    <property type="entry name" value="Chitinase_insertion_sf"/>
</dbReference>
<evidence type="ECO:0000313" key="8">
    <source>
        <dbReference type="EMBL" id="APF19670.1"/>
    </source>
</evidence>
<evidence type="ECO:0000256" key="5">
    <source>
        <dbReference type="SAM" id="SignalP"/>
    </source>
</evidence>
<dbReference type="SUPFAM" id="SSF49265">
    <property type="entry name" value="Fibronectin type III"/>
    <property type="match status" value="1"/>
</dbReference>
<organism evidence="9 10">
    <name type="scientific">Caldithrix abyssi DSM 13497</name>
    <dbReference type="NCBI Taxonomy" id="880073"/>
    <lineage>
        <taxon>Bacteria</taxon>
        <taxon>Pseudomonadati</taxon>
        <taxon>Calditrichota</taxon>
        <taxon>Calditrichia</taxon>
        <taxon>Calditrichales</taxon>
        <taxon>Calditrichaceae</taxon>
        <taxon>Caldithrix</taxon>
    </lineage>
</organism>
<dbReference type="AlphaFoldDB" id="H1XYG8"/>
<evidence type="ECO:0000313" key="9">
    <source>
        <dbReference type="EMBL" id="EHO39786.1"/>
    </source>
</evidence>
<feature type="domain" description="Fibronectin type-III" evidence="6">
    <location>
        <begin position="397"/>
        <end position="484"/>
    </location>
</feature>
<dbReference type="SMART" id="SM00636">
    <property type="entry name" value="Glyco_18"/>
    <property type="match status" value="1"/>
</dbReference>
<dbReference type="PANTHER" id="PTHR46290:SF1">
    <property type="entry name" value="DI-N-ACETYLCHITOBIASE"/>
    <property type="match status" value="1"/>
</dbReference>
<dbReference type="InterPro" id="IPR003961">
    <property type="entry name" value="FN3_dom"/>
</dbReference>
<comment type="similarity">
    <text evidence="1">Belongs to the glycosyl hydrolase 18 family. Chitinase class II subfamily.</text>
</comment>
<evidence type="ECO:0000259" key="6">
    <source>
        <dbReference type="PROSITE" id="PS50853"/>
    </source>
</evidence>
<keyword evidence="2 4" id="KW-0378">Hydrolase</keyword>
<dbReference type="PANTHER" id="PTHR46290">
    <property type="entry name" value="DI-N-ACETYLCHITOBIASE"/>
    <property type="match status" value="1"/>
</dbReference>
<keyword evidence="10" id="KW-1185">Reference proteome</keyword>
<dbReference type="InterPro" id="IPR001223">
    <property type="entry name" value="Glyco_hydro18_cat"/>
</dbReference>
<dbReference type="InParanoid" id="H1XYG8"/>
<sequence length="825" mass="91766" precursor="true">MQVKWILFLSLLAWSATLFAQPGVDSKSIHQLEYELHRSLPKQPSLFDSTGRGIIRLAKSMSVQKPSVAVFGYLPDWQYLSTRAFLQYDLLTHIAAFDFTVSASGAISKPSYWPWTDVINAAHAHGVKIILTAVNFNADDIHNLLTNQQAKQNFFSNLKALLNQYNLDGVNIDFEGLYTADRGSLLNGFMADLSASIKNDFPDAEISFAGPAVNWGGWDLKGLAKSCDYVFIMGYAFAGSWSSTTGANAPLSGGSYNITNTVTVQYASVTNENPQKLILGLPYYGHRWKTPGPQAGASTTEFMGSAKFSPAEKEAQNYGRLWHSSSQTPWFCYQIGSQWYQVWFDDARSLALKYDLADSKNLRGVGMWALGYDDGRQELWNLLRQRYLPQSAPQPVAPSAIFVQAGDEIGQLRVEFETVYGAQGYEVYLSTDGQNFTLAKSSSNNQMTLENLALNDLYFLKVRSFNARGSSSFSGVLAATCSRLNPMLLVDGFERNDQNQNTFAYLIQHAKAFWGRGQALASATNEAVVQNICQLDSFKMIDWMCGDESQADFTLNETEKQRIRRYLENGGNFFISGSEIGYDLVEKGSQDDRDFYQNYLKAEYVSDAPLGRKATYYSLEGLAGSIFASLGALEFDNGSYGTYDVDWPDAIRPLGGAQAGLVFSGVDVSNGGAAVYYKGTFGASTRESRLLYLTVPFETIYPLQKRQDLAAAVLNYFSQPLAIDQAADVLPERFRFIKQYPNPFNNRTVFEFQLSRNTTVELRIFNVLGQQVLGLKKALAAGRQRVTWDGRDGRGRNLSGGMYFFQLITAEEGKTLHNGKLILVK</sequence>
<dbReference type="InterPro" id="IPR051887">
    <property type="entry name" value="GH18_Domain-Containing"/>
</dbReference>
<dbReference type="InterPro" id="IPR017853">
    <property type="entry name" value="GH"/>
</dbReference>
<dbReference type="PROSITE" id="PS50853">
    <property type="entry name" value="FN3"/>
    <property type="match status" value="1"/>
</dbReference>
<evidence type="ECO:0000313" key="10">
    <source>
        <dbReference type="Proteomes" id="UP000004671"/>
    </source>
</evidence>
<gene>
    <name evidence="8" type="ORF">Cabys_2922</name>
    <name evidence="9" type="ORF">Calab_0133</name>
</gene>
<dbReference type="GO" id="GO:0008061">
    <property type="term" value="F:chitin binding"/>
    <property type="evidence" value="ECO:0007669"/>
    <property type="project" value="InterPro"/>
</dbReference>
<dbReference type="Proteomes" id="UP000183868">
    <property type="component" value="Chromosome"/>
</dbReference>
<dbReference type="Proteomes" id="UP000004671">
    <property type="component" value="Chromosome"/>
</dbReference>
<dbReference type="Gene3D" id="2.60.40.10">
    <property type="entry name" value="Immunoglobulins"/>
    <property type="match status" value="1"/>
</dbReference>
<dbReference type="InterPro" id="IPR026444">
    <property type="entry name" value="Secre_tail"/>
</dbReference>
<dbReference type="RefSeq" id="WP_006926669.1">
    <property type="nucleotide sequence ID" value="NZ_CM001402.1"/>
</dbReference>
<accession>H1XYG8</accession>
<evidence type="ECO:0000256" key="4">
    <source>
        <dbReference type="RuleBase" id="RU000489"/>
    </source>
</evidence>
<dbReference type="InterPro" id="IPR036116">
    <property type="entry name" value="FN3_sf"/>
</dbReference>
<dbReference type="NCBIfam" id="TIGR04183">
    <property type="entry name" value="Por_Secre_tail"/>
    <property type="match status" value="1"/>
</dbReference>
<evidence type="ECO:0000256" key="1">
    <source>
        <dbReference type="ARBA" id="ARBA00009121"/>
    </source>
</evidence>
<feature type="chain" id="PRO_5010497946" evidence="5">
    <location>
        <begin position="21"/>
        <end position="825"/>
    </location>
</feature>
<dbReference type="Gene3D" id="2.60.40.4070">
    <property type="match status" value="1"/>
</dbReference>
<dbReference type="InterPro" id="IPR011583">
    <property type="entry name" value="Chitinase_II/V-like_cat"/>
</dbReference>
<dbReference type="Pfam" id="PF00704">
    <property type="entry name" value="Glyco_hydro_18"/>
    <property type="match status" value="1"/>
</dbReference>
<dbReference type="GO" id="GO:0004553">
    <property type="term" value="F:hydrolase activity, hydrolyzing O-glycosyl compounds"/>
    <property type="evidence" value="ECO:0007669"/>
    <property type="project" value="InterPro"/>
</dbReference>
<dbReference type="PROSITE" id="PS01095">
    <property type="entry name" value="GH18_1"/>
    <property type="match status" value="1"/>
</dbReference>
<dbReference type="Gene3D" id="3.10.50.10">
    <property type="match status" value="1"/>
</dbReference>
<dbReference type="EMBL" id="CM001402">
    <property type="protein sequence ID" value="EHO39786.1"/>
    <property type="molecule type" value="Genomic_DNA"/>
</dbReference>
<dbReference type="Gene3D" id="3.20.20.80">
    <property type="entry name" value="Glycosidases"/>
    <property type="match status" value="1"/>
</dbReference>
<dbReference type="eggNOG" id="COG1361">
    <property type="taxonomic scope" value="Bacteria"/>
</dbReference>
<keyword evidence="3 4" id="KW-0326">Glycosidase</keyword>
<name>H1XYG8_CALAY</name>
<dbReference type="PROSITE" id="PS51910">
    <property type="entry name" value="GH18_2"/>
    <property type="match status" value="1"/>
</dbReference>
<dbReference type="InterPro" id="IPR013783">
    <property type="entry name" value="Ig-like_fold"/>
</dbReference>
<dbReference type="STRING" id="880073.Cabys_2922"/>
<feature type="domain" description="GH18" evidence="7">
    <location>
        <begin position="68"/>
        <end position="390"/>
    </location>
</feature>
<dbReference type="KEGG" id="caby:Cabys_2922"/>
<dbReference type="PaxDb" id="880073-Calab_0133"/>
<keyword evidence="5" id="KW-0732">Signal</keyword>
<proteinExistence type="inferred from homology"/>
<evidence type="ECO:0000256" key="3">
    <source>
        <dbReference type="ARBA" id="ARBA00023295"/>
    </source>
</evidence>
<evidence type="ECO:0000256" key="2">
    <source>
        <dbReference type="ARBA" id="ARBA00022801"/>
    </source>
</evidence>
<evidence type="ECO:0000259" key="7">
    <source>
        <dbReference type="PROSITE" id="PS51910"/>
    </source>
</evidence>
<dbReference type="GO" id="GO:0009313">
    <property type="term" value="P:oligosaccharide catabolic process"/>
    <property type="evidence" value="ECO:0007669"/>
    <property type="project" value="TreeGrafter"/>
</dbReference>
<dbReference type="EMBL" id="CP018099">
    <property type="protein sequence ID" value="APF19670.1"/>
    <property type="molecule type" value="Genomic_DNA"/>
</dbReference>
<protein>
    <submittedName>
        <fullName evidence="9">Glycoside hydrolase family 18</fullName>
    </submittedName>
    <submittedName>
        <fullName evidence="8">Por secretion system C-terminal sorting domain-containing protein</fullName>
    </submittedName>
</protein>
<reference evidence="8 11" key="2">
    <citation type="submission" date="2016-11" db="EMBL/GenBank/DDBJ databases">
        <title>Genomic analysis of Caldithrix abyssi and proposal of a novel bacterial phylum Caldithrichaeota.</title>
        <authorList>
            <person name="Kublanov I."/>
            <person name="Sigalova O."/>
            <person name="Gavrilov S."/>
            <person name="Lebedinsky A."/>
            <person name="Ivanova N."/>
            <person name="Daum C."/>
            <person name="Reddy T."/>
            <person name="Klenk H.P."/>
            <person name="Goker M."/>
            <person name="Reva O."/>
            <person name="Miroshnichenko M."/>
            <person name="Kyprides N."/>
            <person name="Woyke T."/>
            <person name="Gelfand M."/>
        </authorList>
    </citation>
    <scope>NUCLEOTIDE SEQUENCE [LARGE SCALE GENOMIC DNA]</scope>
    <source>
        <strain evidence="8 11">LF13</strain>
    </source>
</reference>
<dbReference type="SUPFAM" id="SSF51445">
    <property type="entry name" value="(Trans)glycosidases"/>
    <property type="match status" value="1"/>
</dbReference>
<dbReference type="eggNOG" id="COG0860">
    <property type="taxonomic scope" value="Bacteria"/>
</dbReference>
<dbReference type="eggNOG" id="COG3858">
    <property type="taxonomic scope" value="Bacteria"/>
</dbReference>
<dbReference type="InterPro" id="IPR001579">
    <property type="entry name" value="Glyco_hydro_18_chit_AS"/>
</dbReference>